<gene>
    <name evidence="1" type="ORF">M5X09_12910</name>
</gene>
<organism evidence="1 2">
    <name type="scientific">Paenibacillus apiarius</name>
    <dbReference type="NCBI Taxonomy" id="46240"/>
    <lineage>
        <taxon>Bacteria</taxon>
        <taxon>Bacillati</taxon>
        <taxon>Bacillota</taxon>
        <taxon>Bacilli</taxon>
        <taxon>Bacillales</taxon>
        <taxon>Paenibacillaceae</taxon>
        <taxon>Paenibacillus</taxon>
    </lineage>
</organism>
<comment type="caution">
    <text evidence="1">The sequence shown here is derived from an EMBL/GenBank/DDBJ whole genome shotgun (WGS) entry which is preliminary data.</text>
</comment>
<name>A0ABT4DT76_9BACL</name>
<keyword evidence="2" id="KW-1185">Reference proteome</keyword>
<dbReference type="Proteomes" id="UP001207626">
    <property type="component" value="Unassembled WGS sequence"/>
</dbReference>
<evidence type="ECO:0000313" key="2">
    <source>
        <dbReference type="Proteomes" id="UP001207626"/>
    </source>
</evidence>
<proteinExistence type="predicted"/>
<evidence type="ECO:0008006" key="3">
    <source>
        <dbReference type="Google" id="ProtNLM"/>
    </source>
</evidence>
<accession>A0ABT4DT76</accession>
<dbReference type="InterPro" id="IPR008930">
    <property type="entry name" value="Terpenoid_cyclase/PrenylTrfase"/>
</dbReference>
<dbReference type="SUPFAM" id="SSF48239">
    <property type="entry name" value="Terpenoid cyclases/Protein prenyltransferases"/>
    <property type="match status" value="1"/>
</dbReference>
<dbReference type="EMBL" id="JAMDLW010000016">
    <property type="protein sequence ID" value="MCY9520554.1"/>
    <property type="molecule type" value="Genomic_DNA"/>
</dbReference>
<protein>
    <recommendedName>
        <fullName evidence="3">Prenyltransferase</fullName>
    </recommendedName>
</protein>
<dbReference type="RefSeq" id="WP_268601695.1">
    <property type="nucleotide sequence ID" value="NZ_JAMDLV010000024.1"/>
</dbReference>
<reference evidence="1 2" key="1">
    <citation type="submission" date="2022-05" db="EMBL/GenBank/DDBJ databases">
        <title>Genome Sequencing of Bee-Associated Microbes.</title>
        <authorList>
            <person name="Dunlap C."/>
        </authorList>
    </citation>
    <scope>NUCLEOTIDE SEQUENCE [LARGE SCALE GENOMIC DNA]</scope>
    <source>
        <strain evidence="1 2">NRRL NRS-1438</strain>
    </source>
</reference>
<evidence type="ECO:0000313" key="1">
    <source>
        <dbReference type="EMBL" id="MCY9520554.1"/>
    </source>
</evidence>
<sequence>MNDINQVLENARQFMYRNARLIDRMRFEYFFGVGTKESVLTVLRAYQNEDGGFGNALEPDIRCPDSQPVPTEVALAIMNELGGFDLDIVLGIARFMESVMVEETGGIPRSFSSVNEYPHAPWWTTERDDAASMNPTGSVMGLLMKQNAVPAISDAPWFRKTEQFVWERIEKVNTSDYHDVVQCITFLENHPDRERAGSYLAKVDEWLSWPGTIELDPHAEGYVHKVLDWAPSHDSYAARFPGEADLERHLAALLQEQREDGGWPISWPAISPACELEWRGFITVERLKTLRSYGWL</sequence>